<feature type="signal peptide" evidence="1">
    <location>
        <begin position="1"/>
        <end position="29"/>
    </location>
</feature>
<accession>A0A7M3STU7</accession>
<keyword evidence="1" id="KW-0732">Signal</keyword>
<evidence type="ECO:0000313" key="3">
    <source>
        <dbReference type="Proteomes" id="UP000444980"/>
    </source>
</evidence>
<evidence type="ECO:0008006" key="4">
    <source>
        <dbReference type="Google" id="ProtNLM"/>
    </source>
</evidence>
<evidence type="ECO:0000313" key="2">
    <source>
        <dbReference type="EMBL" id="GED96071.1"/>
    </source>
</evidence>
<comment type="caution">
    <text evidence="2">The sequence shown here is derived from an EMBL/GenBank/DDBJ whole genome shotgun (WGS) entry which is preliminary data.</text>
</comment>
<dbReference type="AlphaFoldDB" id="A0A7M3STU7"/>
<evidence type="ECO:0000256" key="1">
    <source>
        <dbReference type="SAM" id="SignalP"/>
    </source>
</evidence>
<dbReference type="EMBL" id="BJOU01000001">
    <property type="protein sequence ID" value="GED96071.1"/>
    <property type="molecule type" value="Genomic_DNA"/>
</dbReference>
<feature type="chain" id="PRO_5029507316" description="Secreted protein" evidence="1">
    <location>
        <begin position="30"/>
        <end position="126"/>
    </location>
</feature>
<sequence length="126" mass="12636">MSTPRTVLVALASTITVAGSVFTAGQSLAAGAPTLSIRTAGTGWLLHINTSGNTGCGLISGASSSGIAAGWEGDYPVSGSLAPGQHRIQVVCPSGKSAKLTLFAPRSPINDLRTQFSNSTQGMFGS</sequence>
<keyword evidence="3" id="KW-1185">Reference proteome</keyword>
<gene>
    <name evidence="2" type="ORF">nbrc107697_01100</name>
</gene>
<protein>
    <recommendedName>
        <fullName evidence="4">Secreted protein</fullName>
    </recommendedName>
</protein>
<proteinExistence type="predicted"/>
<organism evidence="2 3">
    <name type="scientific">Gordonia crocea</name>
    <dbReference type="NCBI Taxonomy" id="589162"/>
    <lineage>
        <taxon>Bacteria</taxon>
        <taxon>Bacillati</taxon>
        <taxon>Actinomycetota</taxon>
        <taxon>Actinomycetes</taxon>
        <taxon>Mycobacteriales</taxon>
        <taxon>Gordoniaceae</taxon>
        <taxon>Gordonia</taxon>
    </lineage>
</organism>
<reference evidence="3" key="1">
    <citation type="submission" date="2019-06" db="EMBL/GenBank/DDBJ databases">
        <title>Gordonia isolated from sludge of a wastewater treatment plant.</title>
        <authorList>
            <person name="Tamura T."/>
            <person name="Aoyama K."/>
            <person name="Kang Y."/>
            <person name="Saito S."/>
            <person name="Akiyama N."/>
            <person name="Yazawa K."/>
            <person name="Gonoi T."/>
            <person name="Mikami Y."/>
        </authorList>
    </citation>
    <scope>NUCLEOTIDE SEQUENCE [LARGE SCALE GENOMIC DNA]</scope>
    <source>
        <strain evidence="3">NBRC 107697</strain>
    </source>
</reference>
<dbReference type="Proteomes" id="UP000444980">
    <property type="component" value="Unassembled WGS sequence"/>
</dbReference>
<name>A0A7M3STU7_9ACTN</name>